<organism evidence="1">
    <name type="scientific">marine metagenome</name>
    <dbReference type="NCBI Taxonomy" id="408172"/>
    <lineage>
        <taxon>unclassified sequences</taxon>
        <taxon>metagenomes</taxon>
        <taxon>ecological metagenomes</taxon>
    </lineage>
</organism>
<reference evidence="1" key="1">
    <citation type="submission" date="2018-05" db="EMBL/GenBank/DDBJ databases">
        <authorList>
            <person name="Lanie J.A."/>
            <person name="Ng W.-L."/>
            <person name="Kazmierczak K.M."/>
            <person name="Andrzejewski T.M."/>
            <person name="Davidsen T.M."/>
            <person name="Wayne K.J."/>
            <person name="Tettelin H."/>
            <person name="Glass J.I."/>
            <person name="Rusch D."/>
            <person name="Podicherti R."/>
            <person name="Tsui H.-C.T."/>
            <person name="Winkler M.E."/>
        </authorList>
    </citation>
    <scope>NUCLEOTIDE SEQUENCE</scope>
</reference>
<accession>A0A383AYV3</accession>
<evidence type="ECO:0000313" key="1">
    <source>
        <dbReference type="EMBL" id="SVE12385.1"/>
    </source>
</evidence>
<protein>
    <submittedName>
        <fullName evidence="1">Uncharacterized protein</fullName>
    </submittedName>
</protein>
<dbReference type="AlphaFoldDB" id="A0A383AYV3"/>
<proteinExistence type="predicted"/>
<sequence>MKRNPVSPSVIISCATPTGVEIIGKPAA</sequence>
<feature type="non-terminal residue" evidence="1">
    <location>
        <position position="28"/>
    </location>
</feature>
<dbReference type="EMBL" id="UINC01195701">
    <property type="protein sequence ID" value="SVE12385.1"/>
    <property type="molecule type" value="Genomic_DNA"/>
</dbReference>
<gene>
    <name evidence="1" type="ORF">METZ01_LOCUS465239</name>
</gene>
<name>A0A383AYV3_9ZZZZ</name>